<dbReference type="SMART" id="SM00355">
    <property type="entry name" value="ZnF_C2H2"/>
    <property type="match status" value="3"/>
</dbReference>
<dbReference type="Pfam" id="PF00096">
    <property type="entry name" value="zf-C2H2"/>
    <property type="match status" value="2"/>
</dbReference>
<dbReference type="HOGENOM" id="CLU_027150_0_0_1"/>
<evidence type="ECO:0000256" key="3">
    <source>
        <dbReference type="ARBA" id="ARBA00022833"/>
    </source>
</evidence>
<evidence type="ECO:0000256" key="5">
    <source>
        <dbReference type="SAM" id="MobiDB-lite"/>
    </source>
</evidence>
<feature type="region of interest" description="Disordered" evidence="5">
    <location>
        <begin position="619"/>
        <end position="657"/>
    </location>
</feature>
<dbReference type="PANTHER" id="PTHR23235:SF120">
    <property type="entry name" value="KRUPPEL-LIKE FACTOR 15"/>
    <property type="match status" value="1"/>
</dbReference>
<feature type="compositionally biased region" description="Acidic residues" evidence="5">
    <location>
        <begin position="631"/>
        <end position="651"/>
    </location>
</feature>
<dbReference type="GO" id="GO:0000981">
    <property type="term" value="F:DNA-binding transcription factor activity, RNA polymerase II-specific"/>
    <property type="evidence" value="ECO:0007669"/>
    <property type="project" value="TreeGrafter"/>
</dbReference>
<name>W4KEG0_HETIT</name>
<dbReference type="STRING" id="747525.W4KEG0"/>
<dbReference type="PROSITE" id="PS50157">
    <property type="entry name" value="ZINC_FINGER_C2H2_2"/>
    <property type="match status" value="3"/>
</dbReference>
<reference evidence="7 8" key="1">
    <citation type="journal article" date="2012" name="New Phytol.">
        <title>Insight into trade-off between wood decay and parasitism from the genome of a fungal forest pathogen.</title>
        <authorList>
            <person name="Olson A."/>
            <person name="Aerts A."/>
            <person name="Asiegbu F."/>
            <person name="Belbahri L."/>
            <person name="Bouzid O."/>
            <person name="Broberg A."/>
            <person name="Canback B."/>
            <person name="Coutinho P.M."/>
            <person name="Cullen D."/>
            <person name="Dalman K."/>
            <person name="Deflorio G."/>
            <person name="van Diepen L.T."/>
            <person name="Dunand C."/>
            <person name="Duplessis S."/>
            <person name="Durling M."/>
            <person name="Gonthier P."/>
            <person name="Grimwood J."/>
            <person name="Fossdal C.G."/>
            <person name="Hansson D."/>
            <person name="Henrissat B."/>
            <person name="Hietala A."/>
            <person name="Himmelstrand K."/>
            <person name="Hoffmeister D."/>
            <person name="Hogberg N."/>
            <person name="James T.Y."/>
            <person name="Karlsson M."/>
            <person name="Kohler A."/>
            <person name="Kues U."/>
            <person name="Lee Y.H."/>
            <person name="Lin Y.C."/>
            <person name="Lind M."/>
            <person name="Lindquist E."/>
            <person name="Lombard V."/>
            <person name="Lucas S."/>
            <person name="Lunden K."/>
            <person name="Morin E."/>
            <person name="Murat C."/>
            <person name="Park J."/>
            <person name="Raffaello T."/>
            <person name="Rouze P."/>
            <person name="Salamov A."/>
            <person name="Schmutz J."/>
            <person name="Solheim H."/>
            <person name="Stahlberg J."/>
            <person name="Velez H."/>
            <person name="de Vries R.P."/>
            <person name="Wiebenga A."/>
            <person name="Woodward S."/>
            <person name="Yakovlev I."/>
            <person name="Garbelotto M."/>
            <person name="Martin F."/>
            <person name="Grigoriev I.V."/>
            <person name="Stenlid J."/>
        </authorList>
    </citation>
    <scope>NUCLEOTIDE SEQUENCE [LARGE SCALE GENOMIC DNA]</scope>
    <source>
        <strain evidence="7 8">TC 32-1</strain>
    </source>
</reference>
<feature type="domain" description="C2H2-type" evidence="6">
    <location>
        <begin position="351"/>
        <end position="380"/>
    </location>
</feature>
<dbReference type="GO" id="GO:0008270">
    <property type="term" value="F:zinc ion binding"/>
    <property type="evidence" value="ECO:0007669"/>
    <property type="project" value="UniProtKB-KW"/>
</dbReference>
<dbReference type="InterPro" id="IPR013087">
    <property type="entry name" value="Znf_C2H2_type"/>
</dbReference>
<keyword evidence="3" id="KW-0862">Zinc</keyword>
<dbReference type="PANTHER" id="PTHR23235">
    <property type="entry name" value="KRUEPPEL-LIKE TRANSCRIPTION FACTOR"/>
    <property type="match status" value="1"/>
</dbReference>
<evidence type="ECO:0000313" key="8">
    <source>
        <dbReference type="Proteomes" id="UP000030671"/>
    </source>
</evidence>
<accession>W4KEG0</accession>
<dbReference type="Gene3D" id="3.30.160.60">
    <property type="entry name" value="Classic Zinc Finger"/>
    <property type="match status" value="2"/>
</dbReference>
<dbReference type="Proteomes" id="UP000030671">
    <property type="component" value="Unassembled WGS sequence"/>
</dbReference>
<organism evidence="7 8">
    <name type="scientific">Heterobasidion irregulare (strain TC 32-1)</name>
    <dbReference type="NCBI Taxonomy" id="747525"/>
    <lineage>
        <taxon>Eukaryota</taxon>
        <taxon>Fungi</taxon>
        <taxon>Dikarya</taxon>
        <taxon>Basidiomycota</taxon>
        <taxon>Agaricomycotina</taxon>
        <taxon>Agaricomycetes</taxon>
        <taxon>Russulales</taxon>
        <taxon>Bondarzewiaceae</taxon>
        <taxon>Heterobasidion</taxon>
        <taxon>Heterobasidion annosum species complex</taxon>
    </lineage>
</organism>
<gene>
    <name evidence="7" type="primary">Zfp7</name>
    <name evidence="7" type="ORF">HETIRDRAFT_127414</name>
</gene>
<feature type="domain" description="C2H2-type" evidence="6">
    <location>
        <begin position="408"/>
        <end position="436"/>
    </location>
</feature>
<evidence type="ECO:0000256" key="4">
    <source>
        <dbReference type="PROSITE-ProRule" id="PRU00042"/>
    </source>
</evidence>
<protein>
    <submittedName>
        <fullName evidence="7">Putative transcription regulator</fullName>
    </submittedName>
</protein>
<sequence length="657" mass="70846">MSTEHCSIGNSDTIAQLVQRAITETQEWGDDGEDYDEELDGGLEEEDADAEAEEIARRLGDQLWAEISKAQLEVAATTTTTATAISSTLPPLSSAPSRLYSPAPILPRKKLEEAIMTMKSVLAYASKDPLASSTLGEAIVPDSNGANVLDVLSRIIASGTVSKDVAKKLSHLLVSLARSEVLFSSLRHSNASSIQLEQGKRKRDEHDSLDLDIPASKRPMYAQTTYDLHTQIQEASRIISHALQSTPSRDKPLEPSVIYSIQFQLHQIFLFAVTSSARGGPEVNALQEIGGLIQVLGVLSGIQIGGPSSPTIPPHHPRTPSFPPNPSAVWVPPGVPPGSAPLTHDIGTAVYPCLVPACQKTFSRLYSLRAHQRVHSVERPFRCDQCPASFARNHDLKRHSKLHEKIAWKCAGCDKIFSRRDAIKRHKNSSRTRGKGEACVEAAVLEVQVDKQSEEDEVREGRRARIWNGIAAHQYATPAFASIPGAEGSQEEGELHPEILRRSQATVLRLHALLQERVSQSLGAPPGQVVSQPPVDPIGGQATLASVIARAQSNTGPFVTPLPPLVTPEKPAPDVNSAQEGMLPTQSIEGPVGSSLPSLSLYGLSDEQTRMIEQAIASAASAAQLQAEAEAAMEEEEDLDEGDDDELDDDEGVKSQK</sequence>
<dbReference type="PROSITE" id="PS00028">
    <property type="entry name" value="ZINC_FINGER_C2H2_1"/>
    <property type="match status" value="2"/>
</dbReference>
<dbReference type="InterPro" id="IPR036236">
    <property type="entry name" value="Znf_C2H2_sf"/>
</dbReference>
<evidence type="ECO:0000256" key="1">
    <source>
        <dbReference type="ARBA" id="ARBA00022723"/>
    </source>
</evidence>
<dbReference type="GO" id="GO:0000978">
    <property type="term" value="F:RNA polymerase II cis-regulatory region sequence-specific DNA binding"/>
    <property type="evidence" value="ECO:0007669"/>
    <property type="project" value="TreeGrafter"/>
</dbReference>
<dbReference type="KEGG" id="hir:HETIRDRAFT_127414"/>
<dbReference type="eggNOG" id="KOG1721">
    <property type="taxonomic scope" value="Eukaryota"/>
</dbReference>
<evidence type="ECO:0000259" key="6">
    <source>
        <dbReference type="PROSITE" id="PS50157"/>
    </source>
</evidence>
<evidence type="ECO:0000313" key="7">
    <source>
        <dbReference type="EMBL" id="ETW83446.1"/>
    </source>
</evidence>
<dbReference type="FunFam" id="3.30.160.60:FF:002343">
    <property type="entry name" value="Zinc finger protein 33A"/>
    <property type="match status" value="1"/>
</dbReference>
<dbReference type="SUPFAM" id="SSF57667">
    <property type="entry name" value="beta-beta-alpha zinc fingers"/>
    <property type="match status" value="1"/>
</dbReference>
<feature type="compositionally biased region" description="Low complexity" evidence="5">
    <location>
        <begin position="619"/>
        <end position="630"/>
    </location>
</feature>
<feature type="domain" description="C2H2-type" evidence="6">
    <location>
        <begin position="381"/>
        <end position="403"/>
    </location>
</feature>
<evidence type="ECO:0000256" key="2">
    <source>
        <dbReference type="ARBA" id="ARBA00022771"/>
    </source>
</evidence>
<dbReference type="EMBL" id="KI925457">
    <property type="protein sequence ID" value="ETW83446.1"/>
    <property type="molecule type" value="Genomic_DNA"/>
</dbReference>
<dbReference type="GeneID" id="20666993"/>
<keyword evidence="1" id="KW-0479">Metal-binding</keyword>
<dbReference type="RefSeq" id="XP_009545694.1">
    <property type="nucleotide sequence ID" value="XM_009547399.1"/>
</dbReference>
<dbReference type="OrthoDB" id="8922241at2759"/>
<keyword evidence="8" id="KW-1185">Reference proteome</keyword>
<keyword evidence="2 4" id="KW-0863">Zinc-finger</keyword>
<dbReference type="AlphaFoldDB" id="W4KEG0"/>
<dbReference type="InParanoid" id="W4KEG0"/>
<proteinExistence type="predicted"/>